<dbReference type="EMBL" id="UETB01000020">
    <property type="protein sequence ID" value="SSA47057.1"/>
    <property type="molecule type" value="Genomic_DNA"/>
</dbReference>
<evidence type="ECO:0000256" key="3">
    <source>
        <dbReference type="ARBA" id="ARBA00022741"/>
    </source>
</evidence>
<evidence type="ECO:0000256" key="4">
    <source>
        <dbReference type="ARBA" id="ARBA00022840"/>
    </source>
</evidence>
<dbReference type="OrthoDB" id="9804819at2"/>
<keyword evidence="8" id="KW-1185">Reference proteome</keyword>
<dbReference type="SMART" id="SM00382">
    <property type="entry name" value="AAA"/>
    <property type="match status" value="1"/>
</dbReference>
<dbReference type="RefSeq" id="WP_110853836.1">
    <property type="nucleotide sequence ID" value="NZ_QKLZ01000020.1"/>
</dbReference>
<name>A0A2Y9AWY7_9MICO</name>
<evidence type="ECO:0000313" key="8">
    <source>
        <dbReference type="Proteomes" id="UP000250222"/>
    </source>
</evidence>
<accession>A0A2Y9AWY7</accession>
<gene>
    <name evidence="7" type="ORF">SAMN05216184_12037</name>
</gene>
<dbReference type="AlphaFoldDB" id="A0A2Y9AWY7"/>
<keyword evidence="3" id="KW-0547">Nucleotide-binding</keyword>
<dbReference type="PROSITE" id="PS50893">
    <property type="entry name" value="ABC_TRANSPORTER_2"/>
    <property type="match status" value="1"/>
</dbReference>
<sequence length="238" mass="25017">MTVLMTDVHKHYGTTRAVDGVDLAVHRGEVVALLGPNGAGKTTIFELLLGLVRPTAGTVSVLGHAPGTVRARVGAMLQSAGLPEQVTVGELVGLMARAYPDPRPVGEVLERTALTDRAGRTVTTLSGGERQRLLLAMALVGAPELLLLDEPTAAMDVASRRAFWRLARASVADGATILFATHDLPEAEAVADRVVVVAAGRVLVDAPPRELLSGDAHLEDVFLALTEESTTTPEGAWR</sequence>
<dbReference type="InterPro" id="IPR017871">
    <property type="entry name" value="ABC_transporter-like_CS"/>
</dbReference>
<dbReference type="GO" id="GO:0016887">
    <property type="term" value="F:ATP hydrolysis activity"/>
    <property type="evidence" value="ECO:0007669"/>
    <property type="project" value="InterPro"/>
</dbReference>
<keyword evidence="4 7" id="KW-0067">ATP-binding</keyword>
<feature type="domain" description="ABC transporter" evidence="6">
    <location>
        <begin position="3"/>
        <end position="224"/>
    </location>
</feature>
<dbReference type="PANTHER" id="PTHR42711:SF17">
    <property type="entry name" value="ABC TRANSPORTER ATP-BINDING PROTEIN"/>
    <property type="match status" value="1"/>
</dbReference>
<proteinExistence type="predicted"/>
<dbReference type="GO" id="GO:0005524">
    <property type="term" value="F:ATP binding"/>
    <property type="evidence" value="ECO:0007669"/>
    <property type="project" value="UniProtKB-KW"/>
</dbReference>
<dbReference type="SUPFAM" id="SSF52540">
    <property type="entry name" value="P-loop containing nucleoside triphosphate hydrolases"/>
    <property type="match status" value="1"/>
</dbReference>
<keyword evidence="5" id="KW-0046">Antibiotic resistance</keyword>
<evidence type="ECO:0000256" key="5">
    <source>
        <dbReference type="ARBA" id="ARBA00023251"/>
    </source>
</evidence>
<evidence type="ECO:0000256" key="2">
    <source>
        <dbReference type="ARBA" id="ARBA00022448"/>
    </source>
</evidence>
<dbReference type="Gene3D" id="3.40.50.300">
    <property type="entry name" value="P-loop containing nucleotide triphosphate hydrolases"/>
    <property type="match status" value="1"/>
</dbReference>
<dbReference type="InterPro" id="IPR027417">
    <property type="entry name" value="P-loop_NTPase"/>
</dbReference>
<reference evidence="7 8" key="1">
    <citation type="submission" date="2016-10" db="EMBL/GenBank/DDBJ databases">
        <authorList>
            <person name="Cai Z."/>
        </authorList>
    </citation>
    <scope>NUCLEOTIDE SEQUENCE [LARGE SCALE GENOMIC DNA]</scope>
    <source>
        <strain evidence="7 8">CGMCC 1.10826</strain>
    </source>
</reference>
<dbReference type="InterPro" id="IPR003439">
    <property type="entry name" value="ABC_transporter-like_ATP-bd"/>
</dbReference>
<evidence type="ECO:0000259" key="6">
    <source>
        <dbReference type="PROSITE" id="PS50893"/>
    </source>
</evidence>
<dbReference type="PANTHER" id="PTHR42711">
    <property type="entry name" value="ABC TRANSPORTER ATP-BINDING PROTEIN"/>
    <property type="match status" value="1"/>
</dbReference>
<comment type="subcellular location">
    <subcellularLocation>
        <location evidence="1">Cell membrane</location>
        <topology evidence="1">Peripheral membrane protein</topology>
    </subcellularLocation>
</comment>
<evidence type="ECO:0000256" key="1">
    <source>
        <dbReference type="ARBA" id="ARBA00004202"/>
    </source>
</evidence>
<evidence type="ECO:0000313" key="7">
    <source>
        <dbReference type="EMBL" id="SSA47057.1"/>
    </source>
</evidence>
<protein>
    <submittedName>
        <fullName evidence="7">ABC-2 type transport system ATP-binding protein</fullName>
    </submittedName>
</protein>
<organism evidence="7 8">
    <name type="scientific">Georgenia satyanarayanai</name>
    <dbReference type="NCBI Taxonomy" id="860221"/>
    <lineage>
        <taxon>Bacteria</taxon>
        <taxon>Bacillati</taxon>
        <taxon>Actinomycetota</taxon>
        <taxon>Actinomycetes</taxon>
        <taxon>Micrococcales</taxon>
        <taxon>Bogoriellaceae</taxon>
        <taxon>Georgenia</taxon>
    </lineage>
</organism>
<dbReference type="GO" id="GO:0005886">
    <property type="term" value="C:plasma membrane"/>
    <property type="evidence" value="ECO:0007669"/>
    <property type="project" value="UniProtKB-SubCell"/>
</dbReference>
<dbReference type="Proteomes" id="UP000250222">
    <property type="component" value="Unassembled WGS sequence"/>
</dbReference>
<keyword evidence="2" id="KW-0813">Transport</keyword>
<dbReference type="PROSITE" id="PS00211">
    <property type="entry name" value="ABC_TRANSPORTER_1"/>
    <property type="match status" value="1"/>
</dbReference>
<dbReference type="InterPro" id="IPR050763">
    <property type="entry name" value="ABC_transporter_ATP-binding"/>
</dbReference>
<dbReference type="GO" id="GO:0046677">
    <property type="term" value="P:response to antibiotic"/>
    <property type="evidence" value="ECO:0007669"/>
    <property type="project" value="UniProtKB-KW"/>
</dbReference>
<dbReference type="Pfam" id="PF00005">
    <property type="entry name" value="ABC_tran"/>
    <property type="match status" value="1"/>
</dbReference>
<dbReference type="CDD" id="cd03230">
    <property type="entry name" value="ABC_DR_subfamily_A"/>
    <property type="match status" value="1"/>
</dbReference>
<dbReference type="InterPro" id="IPR003593">
    <property type="entry name" value="AAA+_ATPase"/>
</dbReference>